<organism evidence="2 3">
    <name type="scientific">Mucilaginibacter gracilis</name>
    <dbReference type="NCBI Taxonomy" id="423350"/>
    <lineage>
        <taxon>Bacteria</taxon>
        <taxon>Pseudomonadati</taxon>
        <taxon>Bacteroidota</taxon>
        <taxon>Sphingobacteriia</taxon>
        <taxon>Sphingobacteriales</taxon>
        <taxon>Sphingobacteriaceae</taxon>
        <taxon>Mucilaginibacter</taxon>
    </lineage>
</organism>
<reference evidence="2 3" key="1">
    <citation type="submission" date="2018-10" db="EMBL/GenBank/DDBJ databases">
        <title>Genomic Encyclopedia of Archaeal and Bacterial Type Strains, Phase II (KMG-II): from individual species to whole genera.</title>
        <authorList>
            <person name="Goeker M."/>
        </authorList>
    </citation>
    <scope>NUCLEOTIDE SEQUENCE [LARGE SCALE GENOMIC DNA]</scope>
    <source>
        <strain evidence="2 3">DSM 18602</strain>
    </source>
</reference>
<gene>
    <name evidence="2" type="ORF">BDD43_4645</name>
</gene>
<feature type="transmembrane region" description="Helical" evidence="1">
    <location>
        <begin position="104"/>
        <end position="123"/>
    </location>
</feature>
<name>A0A495J5Z2_9SPHI</name>
<accession>A0A495J5Z2</accession>
<sequence length="182" mass="21339">MDTKGKNEAVNNEVAQVVLEDLTKEQKINTQAIHDLVTAVNGLGNKMEELKSGEKTKKADGETDYRPALDRINNKVTDIKIKIDEWQAPKKFQILLFPEQDRKLFYKIVFGRWLLYLVIMLFLNDLCKWGMHYSDTQKEIKLEQLENDHIRKSWDYLYNNNGRAVKKLMNEAYDTSERRAGK</sequence>
<evidence type="ECO:0000313" key="3">
    <source>
        <dbReference type="Proteomes" id="UP000268007"/>
    </source>
</evidence>
<keyword evidence="3" id="KW-1185">Reference proteome</keyword>
<dbReference type="AlphaFoldDB" id="A0A495J5Z2"/>
<keyword evidence="1" id="KW-1133">Transmembrane helix</keyword>
<proteinExistence type="predicted"/>
<evidence type="ECO:0000256" key="1">
    <source>
        <dbReference type="SAM" id="Phobius"/>
    </source>
</evidence>
<keyword evidence="1" id="KW-0812">Transmembrane</keyword>
<keyword evidence="1" id="KW-0472">Membrane</keyword>
<dbReference type="Proteomes" id="UP000268007">
    <property type="component" value="Unassembled WGS sequence"/>
</dbReference>
<protein>
    <submittedName>
        <fullName evidence="2">Uncharacterized protein</fullName>
    </submittedName>
</protein>
<evidence type="ECO:0000313" key="2">
    <source>
        <dbReference type="EMBL" id="RKR84410.1"/>
    </source>
</evidence>
<comment type="caution">
    <text evidence="2">The sequence shown here is derived from an EMBL/GenBank/DDBJ whole genome shotgun (WGS) entry which is preliminary data.</text>
</comment>
<dbReference type="RefSeq" id="WP_121200018.1">
    <property type="nucleotide sequence ID" value="NZ_RBKU01000001.1"/>
</dbReference>
<dbReference type="OrthoDB" id="680456at2"/>
<dbReference type="EMBL" id="RBKU01000001">
    <property type="protein sequence ID" value="RKR84410.1"/>
    <property type="molecule type" value="Genomic_DNA"/>
</dbReference>